<evidence type="ECO:0000313" key="3">
    <source>
        <dbReference type="Proteomes" id="UP000285317"/>
    </source>
</evidence>
<dbReference type="AlphaFoldDB" id="A0A3T0SZP0"/>
<dbReference type="EMBL" id="CP028137">
    <property type="protein sequence ID" value="AZZ51804.1"/>
    <property type="molecule type" value="Genomic_DNA"/>
</dbReference>
<reference evidence="2 3" key="1">
    <citation type="submission" date="2018-03" db="EMBL/GenBank/DDBJ databases">
        <title>Bacteriophage NCPPB3778 and a type I-E CRISPR drive the evolution of the US Biological Select Agent, Rathayibacter toxicus.</title>
        <authorList>
            <person name="Davis E.W.II."/>
            <person name="Tabima J.F."/>
            <person name="Weisberg A.J."/>
            <person name="Dantas Lopes L."/>
            <person name="Wiseman M.S."/>
            <person name="Wiseman M.S."/>
            <person name="Pupko T."/>
            <person name="Belcher M.S."/>
            <person name="Sechler A.J."/>
            <person name="Tancos M.A."/>
            <person name="Schroeder B.K."/>
            <person name="Murray T.D."/>
            <person name="Luster D.G."/>
            <person name="Schneider W.L."/>
            <person name="Rogers E."/>
            <person name="Andreote F.D."/>
            <person name="Grunwald N.J."/>
            <person name="Putnam M.L."/>
            <person name="Chang J.H."/>
        </authorList>
    </citation>
    <scope>NUCLEOTIDE SEQUENCE [LARGE SCALE GENOMIC DNA]</scope>
    <source>
        <strain evidence="2 3">DSM 15932</strain>
    </source>
</reference>
<gene>
    <name evidence="2" type="ORF">C1I64_06925</name>
</gene>
<organism evidence="2 3">
    <name type="scientific">Rathayibacter festucae DSM 15932</name>
    <dbReference type="NCBI Taxonomy" id="1328866"/>
    <lineage>
        <taxon>Bacteria</taxon>
        <taxon>Bacillati</taxon>
        <taxon>Actinomycetota</taxon>
        <taxon>Actinomycetes</taxon>
        <taxon>Micrococcales</taxon>
        <taxon>Microbacteriaceae</taxon>
        <taxon>Rathayibacter</taxon>
    </lineage>
</organism>
<dbReference type="KEGG" id="rfs:C1I64_06925"/>
<dbReference type="RefSeq" id="WP_127886695.1">
    <property type="nucleotide sequence ID" value="NZ_CP028137.1"/>
</dbReference>
<feature type="domain" description="Cyclophilin-like" evidence="1">
    <location>
        <begin position="14"/>
        <end position="120"/>
    </location>
</feature>
<name>A0A3T0SZP0_9MICO</name>
<proteinExistence type="predicted"/>
<dbReference type="Pfam" id="PF18050">
    <property type="entry name" value="Cyclophil_like2"/>
    <property type="match status" value="1"/>
</dbReference>
<dbReference type="Proteomes" id="UP000285317">
    <property type="component" value="Chromosome"/>
</dbReference>
<dbReference type="InterPro" id="IPR041183">
    <property type="entry name" value="Cyclophilin-like"/>
</dbReference>
<evidence type="ECO:0000259" key="1">
    <source>
        <dbReference type="Pfam" id="PF18050"/>
    </source>
</evidence>
<accession>A0A3T0SZP0</accession>
<evidence type="ECO:0000313" key="2">
    <source>
        <dbReference type="EMBL" id="AZZ51804.1"/>
    </source>
</evidence>
<protein>
    <recommendedName>
        <fullName evidence="1">Cyclophilin-like domain-containing protein</fullName>
    </recommendedName>
</protein>
<dbReference type="Gene3D" id="2.40.100.20">
    <property type="match status" value="1"/>
</dbReference>
<dbReference type="InterPro" id="IPR029000">
    <property type="entry name" value="Cyclophilin-like_dom_sf"/>
</dbReference>
<dbReference type="SUPFAM" id="SSF50891">
    <property type="entry name" value="Cyclophilin-like"/>
    <property type="match status" value="1"/>
</dbReference>
<sequence>MTTNSREATPIVLDIGGVEVTARLDGSATSAFLLARLPLTPSFRDMGGQEKLADLGEALSLRGAPDRSDARPRTIGYYSPTRNLVLYYEHVGSFAGIVPFGTFDAIEPVRDLADGTLVTLRFPESP</sequence>